<dbReference type="PROSITE" id="PS01136">
    <property type="entry name" value="UPF0034"/>
    <property type="match status" value="1"/>
</dbReference>
<evidence type="ECO:0000256" key="10">
    <source>
        <dbReference type="ARBA" id="ARBA00047287"/>
    </source>
</evidence>
<keyword evidence="4" id="KW-0819">tRNA processing</keyword>
<dbReference type="GO" id="GO:0017150">
    <property type="term" value="F:tRNA dihydrouridine synthase activity"/>
    <property type="evidence" value="ECO:0007669"/>
    <property type="project" value="InterPro"/>
</dbReference>
<dbReference type="InterPro" id="IPR035587">
    <property type="entry name" value="DUS-like_FMN-bd"/>
</dbReference>
<reference evidence="16" key="1">
    <citation type="submission" date="2020-06" db="EMBL/GenBank/DDBJ databases">
        <authorList>
            <consortium name="Plant Systems Biology data submission"/>
        </authorList>
    </citation>
    <scope>NUCLEOTIDE SEQUENCE</scope>
    <source>
        <strain evidence="16">D6</strain>
    </source>
</reference>
<evidence type="ECO:0000256" key="6">
    <source>
        <dbReference type="ARBA" id="ARBA00023002"/>
    </source>
</evidence>
<evidence type="ECO:0000256" key="4">
    <source>
        <dbReference type="ARBA" id="ARBA00022694"/>
    </source>
</evidence>
<keyword evidence="7" id="KW-0520">NAD</keyword>
<protein>
    <recommendedName>
        <fullName evidence="9">tRNA-dihydrouridine(16/17) synthase [NAD(P)(+)]</fullName>
        <ecNumber evidence="9">1.3.1.88</ecNumber>
    </recommendedName>
</protein>
<organism evidence="16 17">
    <name type="scientific">Seminavis robusta</name>
    <dbReference type="NCBI Taxonomy" id="568900"/>
    <lineage>
        <taxon>Eukaryota</taxon>
        <taxon>Sar</taxon>
        <taxon>Stramenopiles</taxon>
        <taxon>Ochrophyta</taxon>
        <taxon>Bacillariophyta</taxon>
        <taxon>Bacillariophyceae</taxon>
        <taxon>Bacillariophycidae</taxon>
        <taxon>Naviculales</taxon>
        <taxon>Naviculaceae</taxon>
        <taxon>Seminavis</taxon>
    </lineage>
</organism>
<comment type="catalytic activity">
    <reaction evidence="12">
        <text>5,6-dihydrouridine(16) in tRNA + NAD(+) = uridine(16) in tRNA + NADH + H(+)</text>
        <dbReference type="Rhea" id="RHEA:53380"/>
        <dbReference type="Rhea" id="RHEA-COMP:13543"/>
        <dbReference type="Rhea" id="RHEA-COMP:13544"/>
        <dbReference type="ChEBI" id="CHEBI:15378"/>
        <dbReference type="ChEBI" id="CHEBI:57540"/>
        <dbReference type="ChEBI" id="CHEBI:57945"/>
        <dbReference type="ChEBI" id="CHEBI:65315"/>
        <dbReference type="ChEBI" id="CHEBI:74443"/>
        <dbReference type="EC" id="1.3.1.88"/>
    </reaction>
    <physiologicalReaction direction="right-to-left" evidence="12">
        <dbReference type="Rhea" id="RHEA:53382"/>
    </physiologicalReaction>
</comment>
<dbReference type="OrthoDB" id="272303at2759"/>
<comment type="catalytic activity">
    <reaction evidence="11">
        <text>5,6-dihydrouridine(16) in tRNA + NADP(+) = uridine(16) in tRNA + NADPH + H(+)</text>
        <dbReference type="Rhea" id="RHEA:53376"/>
        <dbReference type="Rhea" id="RHEA-COMP:13543"/>
        <dbReference type="Rhea" id="RHEA-COMP:13544"/>
        <dbReference type="ChEBI" id="CHEBI:15378"/>
        <dbReference type="ChEBI" id="CHEBI:57783"/>
        <dbReference type="ChEBI" id="CHEBI:58349"/>
        <dbReference type="ChEBI" id="CHEBI:65315"/>
        <dbReference type="ChEBI" id="CHEBI:74443"/>
        <dbReference type="EC" id="1.3.1.88"/>
    </reaction>
    <physiologicalReaction direction="right-to-left" evidence="11">
        <dbReference type="Rhea" id="RHEA:53378"/>
    </physiologicalReaction>
</comment>
<dbReference type="EC" id="1.3.1.88" evidence="9"/>
<keyword evidence="3" id="KW-0288">FMN</keyword>
<dbReference type="AlphaFoldDB" id="A0A9N8EN19"/>
<comment type="catalytic activity">
    <reaction evidence="13">
        <text>5,6-dihydrouridine(17) in tRNA + NADP(+) = uridine(17) in tRNA + NADPH + H(+)</text>
        <dbReference type="Rhea" id="RHEA:53368"/>
        <dbReference type="Rhea" id="RHEA-COMP:13541"/>
        <dbReference type="Rhea" id="RHEA-COMP:13542"/>
        <dbReference type="ChEBI" id="CHEBI:15378"/>
        <dbReference type="ChEBI" id="CHEBI:57783"/>
        <dbReference type="ChEBI" id="CHEBI:58349"/>
        <dbReference type="ChEBI" id="CHEBI:65315"/>
        <dbReference type="ChEBI" id="CHEBI:74443"/>
        <dbReference type="EC" id="1.3.1.88"/>
    </reaction>
    <physiologicalReaction direction="right-to-left" evidence="13">
        <dbReference type="Rhea" id="RHEA:53370"/>
    </physiologicalReaction>
</comment>
<sequence length="371" mass="41407">MATPDSDMESTERSKKEDRKKRKEESKKDSKGSKKERKEKKKKDKKKKESNKRHLSDTSKEEVLVPDPTQQQPTKKKKKHNNDNDNDNSSKLPFDHAYIVAPMVGASELPFRLLTRKYGALLAYTPMMSSVRFVREPSYRNEIFQTNPLDRPLVCHFSANSPTDFAKAVQLVADQCDAIDLNLGCPQRTAFVGHFGSYLLDPGPDRQLICDIVRAGVEAVSPPKPILVKIRLLETLDETIQLCRQLKDAGASLIAIHARKRAGWERKGPGARDGPAKLEFVTQIKQAVPNIPIIANGNVISYQDVLDNQTLTNADGIMSAEGILDNPALFLPRLGNNETTIQQTVTIVDPLLHCCFKDDATIPPLDESNNT</sequence>
<evidence type="ECO:0000256" key="13">
    <source>
        <dbReference type="ARBA" id="ARBA00049467"/>
    </source>
</evidence>
<name>A0A9N8EN19_9STRA</name>
<dbReference type="Proteomes" id="UP001153069">
    <property type="component" value="Unassembled WGS sequence"/>
</dbReference>
<evidence type="ECO:0000259" key="15">
    <source>
        <dbReference type="Pfam" id="PF01207"/>
    </source>
</evidence>
<feature type="compositionally biased region" description="Basic residues" evidence="14">
    <location>
        <begin position="34"/>
        <end position="51"/>
    </location>
</feature>
<feature type="non-terminal residue" evidence="16">
    <location>
        <position position="371"/>
    </location>
</feature>
<evidence type="ECO:0000256" key="3">
    <source>
        <dbReference type="ARBA" id="ARBA00022643"/>
    </source>
</evidence>
<keyword evidence="5" id="KW-0521">NADP</keyword>
<accession>A0A9N8EN19</accession>
<dbReference type="EMBL" id="CAICTM010001443">
    <property type="protein sequence ID" value="CAB9523698.1"/>
    <property type="molecule type" value="Genomic_DNA"/>
</dbReference>
<comment type="catalytic activity">
    <reaction evidence="10">
        <text>5,6-dihydrouridine(17) in tRNA + NAD(+) = uridine(17) in tRNA + NADH + H(+)</text>
        <dbReference type="Rhea" id="RHEA:53372"/>
        <dbReference type="Rhea" id="RHEA-COMP:13541"/>
        <dbReference type="Rhea" id="RHEA-COMP:13542"/>
        <dbReference type="ChEBI" id="CHEBI:15378"/>
        <dbReference type="ChEBI" id="CHEBI:57540"/>
        <dbReference type="ChEBI" id="CHEBI:57945"/>
        <dbReference type="ChEBI" id="CHEBI:65315"/>
        <dbReference type="ChEBI" id="CHEBI:74443"/>
        <dbReference type="EC" id="1.3.1.88"/>
    </reaction>
    <physiologicalReaction direction="right-to-left" evidence="10">
        <dbReference type="Rhea" id="RHEA:53374"/>
    </physiologicalReaction>
</comment>
<evidence type="ECO:0000256" key="8">
    <source>
        <dbReference type="ARBA" id="ARBA00038313"/>
    </source>
</evidence>
<keyword evidence="2" id="KW-0285">Flavoprotein</keyword>
<evidence type="ECO:0000313" key="16">
    <source>
        <dbReference type="EMBL" id="CAB9523698.1"/>
    </source>
</evidence>
<dbReference type="Gene3D" id="3.20.20.70">
    <property type="entry name" value="Aldolase class I"/>
    <property type="match status" value="1"/>
</dbReference>
<keyword evidence="17" id="KW-1185">Reference proteome</keyword>
<evidence type="ECO:0000256" key="1">
    <source>
        <dbReference type="ARBA" id="ARBA00001917"/>
    </source>
</evidence>
<dbReference type="InterPro" id="IPR018517">
    <property type="entry name" value="tRNA_hU_synthase_CS"/>
</dbReference>
<comment type="similarity">
    <text evidence="8">Belongs to the Dus family. Dus1 subfamily.</text>
</comment>
<evidence type="ECO:0000256" key="11">
    <source>
        <dbReference type="ARBA" id="ARBA00047652"/>
    </source>
</evidence>
<feature type="compositionally biased region" description="Basic and acidic residues" evidence="14">
    <location>
        <begin position="52"/>
        <end position="63"/>
    </location>
</feature>
<dbReference type="CDD" id="cd02801">
    <property type="entry name" value="DUS_like_FMN"/>
    <property type="match status" value="1"/>
</dbReference>
<evidence type="ECO:0000256" key="14">
    <source>
        <dbReference type="SAM" id="MobiDB-lite"/>
    </source>
</evidence>
<dbReference type="PANTHER" id="PTHR11082:SF5">
    <property type="entry name" value="TRNA-DIHYDROURIDINE(16_17) SYNTHASE [NAD(P)(+)]-LIKE"/>
    <property type="match status" value="1"/>
</dbReference>
<proteinExistence type="inferred from homology"/>
<keyword evidence="6" id="KW-0560">Oxidoreductase</keyword>
<feature type="region of interest" description="Disordered" evidence="14">
    <location>
        <begin position="1"/>
        <end position="92"/>
    </location>
</feature>
<dbReference type="PANTHER" id="PTHR11082">
    <property type="entry name" value="TRNA-DIHYDROURIDINE SYNTHASE"/>
    <property type="match status" value="1"/>
</dbReference>
<gene>
    <name evidence="16" type="ORF">SEMRO_1445_G273420.1</name>
</gene>
<evidence type="ECO:0000256" key="12">
    <source>
        <dbReference type="ARBA" id="ARBA00048934"/>
    </source>
</evidence>
<dbReference type="GO" id="GO:0050660">
    <property type="term" value="F:flavin adenine dinucleotide binding"/>
    <property type="evidence" value="ECO:0007669"/>
    <property type="project" value="InterPro"/>
</dbReference>
<comment type="cofactor">
    <cofactor evidence="1">
        <name>FMN</name>
        <dbReference type="ChEBI" id="CHEBI:58210"/>
    </cofactor>
</comment>
<evidence type="ECO:0000256" key="5">
    <source>
        <dbReference type="ARBA" id="ARBA00022857"/>
    </source>
</evidence>
<comment type="caution">
    <text evidence="16">The sequence shown here is derived from an EMBL/GenBank/DDBJ whole genome shotgun (WGS) entry which is preliminary data.</text>
</comment>
<evidence type="ECO:0000256" key="9">
    <source>
        <dbReference type="ARBA" id="ARBA00038890"/>
    </source>
</evidence>
<dbReference type="SUPFAM" id="SSF51395">
    <property type="entry name" value="FMN-linked oxidoreductases"/>
    <property type="match status" value="1"/>
</dbReference>
<feature type="domain" description="DUS-like FMN-binding" evidence="15">
    <location>
        <begin position="100"/>
        <end position="332"/>
    </location>
</feature>
<dbReference type="InterPro" id="IPR013785">
    <property type="entry name" value="Aldolase_TIM"/>
</dbReference>
<feature type="compositionally biased region" description="Basic and acidic residues" evidence="14">
    <location>
        <begin position="10"/>
        <end position="33"/>
    </location>
</feature>
<dbReference type="Pfam" id="PF01207">
    <property type="entry name" value="Dus"/>
    <property type="match status" value="1"/>
</dbReference>
<evidence type="ECO:0000256" key="2">
    <source>
        <dbReference type="ARBA" id="ARBA00022630"/>
    </source>
</evidence>
<evidence type="ECO:0000313" key="17">
    <source>
        <dbReference type="Proteomes" id="UP001153069"/>
    </source>
</evidence>
<evidence type="ECO:0000256" key="7">
    <source>
        <dbReference type="ARBA" id="ARBA00023027"/>
    </source>
</evidence>